<dbReference type="Pfam" id="PF09702">
    <property type="entry name" value="Cas_Csa5"/>
    <property type="match status" value="1"/>
</dbReference>
<accession>A0A429GFE5</accession>
<dbReference type="Proteomes" id="UP000277582">
    <property type="component" value="Unassembled WGS sequence"/>
</dbReference>
<organism evidence="1 2">
    <name type="scientific">Candidatus Methanodesulfokora washburnensis</name>
    <dbReference type="NCBI Taxonomy" id="2478471"/>
    <lineage>
        <taxon>Archaea</taxon>
        <taxon>Thermoproteota</taxon>
        <taxon>Candidatus Korarchaeia</taxon>
        <taxon>Candidatus Korarchaeia incertae sedis</taxon>
        <taxon>Candidatus Methanodesulfokora</taxon>
    </lineage>
</organism>
<dbReference type="Gene3D" id="1.20.120.1610">
    <property type="match status" value="1"/>
</dbReference>
<evidence type="ECO:0008006" key="3">
    <source>
        <dbReference type="Google" id="ProtNLM"/>
    </source>
</evidence>
<keyword evidence="2" id="KW-1185">Reference proteome</keyword>
<name>A0A429GFE5_9CREN</name>
<sequence length="144" mass="16201">MKKMPLISQVVSEKLAKMLNLPPENVENEIREAVEDVAKMLSRFIWARQYSFADRIANAAGKETVSTTLYEALRISKSTLDAGQTLDENVRPYVAKEESVKLLLNLLDVDLVSGLEIMRRATVLALSWRGSEKESSEREEGDKS</sequence>
<dbReference type="EMBL" id="RCOS01000147">
    <property type="protein sequence ID" value="RSN72529.1"/>
    <property type="molecule type" value="Genomic_DNA"/>
</dbReference>
<dbReference type="InterPro" id="IPR010157">
    <property type="entry name" value="CRISPR-assoc_Cas5"/>
</dbReference>
<protein>
    <recommendedName>
        <fullName evidence="3">Type I-A CRISPR-associated protein Csa5</fullName>
    </recommendedName>
</protein>
<reference evidence="1 2" key="1">
    <citation type="submission" date="2018-10" db="EMBL/GenBank/DDBJ databases">
        <title>Co-occurring genomic capacity for anaerobic methane metabolism and dissimilatory sulfite reduction discovered in the Korarchaeota.</title>
        <authorList>
            <person name="Mckay L.J."/>
            <person name="Dlakic M."/>
            <person name="Fields M.W."/>
            <person name="Delmont T.O."/>
            <person name="Eren A.M."/>
            <person name="Jay Z.J."/>
            <person name="Klingelsmith K.B."/>
            <person name="Rusch D.B."/>
            <person name="Inskeep W.P."/>
        </authorList>
    </citation>
    <scope>NUCLEOTIDE SEQUENCE [LARGE SCALE GENOMIC DNA]</scope>
    <source>
        <strain evidence="1 2">MDKW</strain>
    </source>
</reference>
<gene>
    <name evidence="1" type="ORF">D6D85_13435</name>
</gene>
<evidence type="ECO:0000313" key="1">
    <source>
        <dbReference type="EMBL" id="RSN72529.1"/>
    </source>
</evidence>
<evidence type="ECO:0000313" key="2">
    <source>
        <dbReference type="Proteomes" id="UP000277582"/>
    </source>
</evidence>
<comment type="caution">
    <text evidence="1">The sequence shown here is derived from an EMBL/GenBank/DDBJ whole genome shotgun (WGS) entry which is preliminary data.</text>
</comment>
<dbReference type="AlphaFoldDB" id="A0A429GFE5"/>
<proteinExistence type="predicted"/>